<sequence length="691" mass="75557">MAPSMWLSLRACALTALAAFAQQASAEAAYIPGATVSSTILILARDQLSAQNGAFGGLQGYGIPYEVLTVPQAGISSLPVLNSSATHGNYGGIVVVSEVGYNYGDQYYSALTRRQWNTMWDYQTQFGVRMVRLDVFPTSDFGVSALGGNVNDQPVVITNTTGFTSANLKTNANISIASVYHNPATITNASMAWEFAKFTGAGTAGVINRIGSRQQMVWFMPFALDWSPSSNILQHAWIHWITRGLFVGFRRLYLNTQVDDMFLETPLYTPAGQTYRCKPDDLSAHVDWQTDINARMPTGSEYFVEIGHNGNGDIEAATDTTDGARSCSPSQGIEYADQTDGPPDYTKTPGSGTDIWPATPTAYTWSQDCAEVDELENWFADETNRDAFAHISHTFTHEDLTNATYHDASREITFNQAWLKQVGLDAATRFSGSGIIPPAITGLHNADVIKAWMDNGIVNVVGDNTRPLLLNTDNRYWPLNSTVAANGYPGLNIMPRWASVIYYNCDLPACTLQEWINTSGGKGTFSDLMLSARNTAINNLFGLHWDAYMFHQANLRVNDVPTTTVNGKSGQYSLLMTWVETVTAEVMRLTTWPFKTLKHDDLAATFVARQTRDKCRPSMTWQTSANGQSIESVTVYTAGNKCSTTIPVTLPGTVSSTTGATKEQLGSDPLTLWVTMSGASRTYKFSKAIAL</sequence>
<evidence type="ECO:0000256" key="1">
    <source>
        <dbReference type="SAM" id="MobiDB-lite"/>
    </source>
</evidence>
<dbReference type="PANTHER" id="PTHR31002">
    <property type="entry name" value="SERIPAUPERIN"/>
    <property type="match status" value="1"/>
</dbReference>
<feature type="signal peptide" evidence="2">
    <location>
        <begin position="1"/>
        <end position="26"/>
    </location>
</feature>
<protein>
    <recommendedName>
        <fullName evidence="8">Extracellular serine-rich protein</fullName>
    </recommendedName>
</protein>
<feature type="region of interest" description="Disordered" evidence="1">
    <location>
        <begin position="334"/>
        <end position="353"/>
    </location>
</feature>
<organism evidence="6 7">
    <name type="scientific">Lophiostoma macrostomum CBS 122681</name>
    <dbReference type="NCBI Taxonomy" id="1314788"/>
    <lineage>
        <taxon>Eukaryota</taxon>
        <taxon>Fungi</taxon>
        <taxon>Dikarya</taxon>
        <taxon>Ascomycota</taxon>
        <taxon>Pezizomycotina</taxon>
        <taxon>Dothideomycetes</taxon>
        <taxon>Pleosporomycetidae</taxon>
        <taxon>Pleosporales</taxon>
        <taxon>Lophiostomataceae</taxon>
        <taxon>Lophiostoma</taxon>
    </lineage>
</organism>
<dbReference type="InterPro" id="IPR056827">
    <property type="entry name" value="CBM87_Agd3"/>
</dbReference>
<evidence type="ECO:0000259" key="3">
    <source>
        <dbReference type="Pfam" id="PF25115"/>
    </source>
</evidence>
<evidence type="ECO:0000256" key="2">
    <source>
        <dbReference type="SAM" id="SignalP"/>
    </source>
</evidence>
<evidence type="ECO:0008006" key="8">
    <source>
        <dbReference type="Google" id="ProtNLM"/>
    </source>
</evidence>
<feature type="domain" description="Agd3 deacetylase" evidence="3">
    <location>
        <begin position="254"/>
        <end position="619"/>
    </location>
</feature>
<proteinExistence type="predicted"/>
<evidence type="ECO:0000313" key="7">
    <source>
        <dbReference type="Proteomes" id="UP000799324"/>
    </source>
</evidence>
<dbReference type="InterPro" id="IPR056825">
    <property type="entry name" value="Agd3_C"/>
</dbReference>
<dbReference type="Pfam" id="PF25116">
    <property type="entry name" value="CBM87_Agd3"/>
    <property type="match status" value="1"/>
</dbReference>
<keyword evidence="2" id="KW-0732">Signal</keyword>
<evidence type="ECO:0000259" key="5">
    <source>
        <dbReference type="Pfam" id="PF25117"/>
    </source>
</evidence>
<evidence type="ECO:0000259" key="4">
    <source>
        <dbReference type="Pfam" id="PF25116"/>
    </source>
</evidence>
<keyword evidence="7" id="KW-1185">Reference proteome</keyword>
<feature type="domain" description="Agd3 CBM87" evidence="4">
    <location>
        <begin position="36"/>
        <end position="240"/>
    </location>
</feature>
<dbReference type="OrthoDB" id="2113314at2759"/>
<dbReference type="AlphaFoldDB" id="A0A6A6TTJ3"/>
<evidence type="ECO:0000313" key="6">
    <source>
        <dbReference type="EMBL" id="KAF2662497.1"/>
    </source>
</evidence>
<name>A0A6A6TTJ3_9PLEO</name>
<reference evidence="6" key="1">
    <citation type="journal article" date="2020" name="Stud. Mycol.">
        <title>101 Dothideomycetes genomes: a test case for predicting lifestyles and emergence of pathogens.</title>
        <authorList>
            <person name="Haridas S."/>
            <person name="Albert R."/>
            <person name="Binder M."/>
            <person name="Bloem J."/>
            <person name="Labutti K."/>
            <person name="Salamov A."/>
            <person name="Andreopoulos B."/>
            <person name="Baker S."/>
            <person name="Barry K."/>
            <person name="Bills G."/>
            <person name="Bluhm B."/>
            <person name="Cannon C."/>
            <person name="Castanera R."/>
            <person name="Culley D."/>
            <person name="Daum C."/>
            <person name="Ezra D."/>
            <person name="Gonzalez J."/>
            <person name="Henrissat B."/>
            <person name="Kuo A."/>
            <person name="Liang C."/>
            <person name="Lipzen A."/>
            <person name="Lutzoni F."/>
            <person name="Magnuson J."/>
            <person name="Mondo S."/>
            <person name="Nolan M."/>
            <person name="Ohm R."/>
            <person name="Pangilinan J."/>
            <person name="Park H.-J."/>
            <person name="Ramirez L."/>
            <person name="Alfaro M."/>
            <person name="Sun H."/>
            <person name="Tritt A."/>
            <person name="Yoshinaga Y."/>
            <person name="Zwiers L.-H."/>
            <person name="Turgeon B."/>
            <person name="Goodwin S."/>
            <person name="Spatafora J."/>
            <person name="Crous P."/>
            <person name="Grigoriev I."/>
        </authorList>
    </citation>
    <scope>NUCLEOTIDE SEQUENCE</scope>
    <source>
        <strain evidence="6">CBS 122681</strain>
    </source>
</reference>
<dbReference type="Proteomes" id="UP000799324">
    <property type="component" value="Unassembled WGS sequence"/>
</dbReference>
<feature type="chain" id="PRO_5025642988" description="Extracellular serine-rich protein" evidence="2">
    <location>
        <begin position="27"/>
        <end position="691"/>
    </location>
</feature>
<dbReference type="Pfam" id="PF25117">
    <property type="entry name" value="Agd3_C"/>
    <property type="match status" value="1"/>
</dbReference>
<dbReference type="PANTHER" id="PTHR31002:SF34">
    <property type="entry name" value="CELL WALL PROTEIN CWP1-RELATED"/>
    <property type="match status" value="1"/>
</dbReference>
<dbReference type="InterPro" id="IPR056826">
    <property type="entry name" value="Agd3_CE"/>
</dbReference>
<feature type="domain" description="Agd3 C-terminal" evidence="5">
    <location>
        <begin position="626"/>
        <end position="689"/>
    </location>
</feature>
<dbReference type="EMBL" id="MU004289">
    <property type="protein sequence ID" value="KAF2662497.1"/>
    <property type="molecule type" value="Genomic_DNA"/>
</dbReference>
<dbReference type="InterPro" id="IPR050788">
    <property type="entry name" value="Yeast_SRP1/TIP1_CWP"/>
</dbReference>
<dbReference type="Pfam" id="PF25115">
    <property type="entry name" value="Agd3_CE"/>
    <property type="match status" value="1"/>
</dbReference>
<accession>A0A6A6TTJ3</accession>
<gene>
    <name evidence="6" type="ORF">K491DRAFT_709857</name>
</gene>